<dbReference type="NCBIfam" id="TIGR01280">
    <property type="entry name" value="xseB"/>
    <property type="match status" value="1"/>
</dbReference>
<keyword evidence="2 6" id="KW-0963">Cytoplasm</keyword>
<dbReference type="RefSeq" id="WP_053100460.1">
    <property type="nucleotide sequence ID" value="NZ_CP012365.1"/>
</dbReference>
<dbReference type="NCBIfam" id="NF002140">
    <property type="entry name" value="PRK00977.1-4"/>
    <property type="match status" value="1"/>
</dbReference>
<dbReference type="Proteomes" id="UP000063953">
    <property type="component" value="Chromosome"/>
</dbReference>
<accession>A0A0K1XDN3</accession>
<dbReference type="InterPro" id="IPR037004">
    <property type="entry name" value="Exonuc_VII_ssu_sf"/>
</dbReference>
<comment type="similarity">
    <text evidence="1 6">Belongs to the XseB family.</text>
</comment>
<dbReference type="Pfam" id="PF02609">
    <property type="entry name" value="Exonuc_VII_S"/>
    <property type="match status" value="1"/>
</dbReference>
<dbReference type="AlphaFoldDB" id="A0A0K1XDN3"/>
<dbReference type="PIRSF" id="PIRSF006488">
    <property type="entry name" value="Exonuc_VII_S"/>
    <property type="match status" value="1"/>
</dbReference>
<dbReference type="PANTHER" id="PTHR34137:SF1">
    <property type="entry name" value="EXODEOXYRIBONUCLEASE 7 SMALL SUBUNIT"/>
    <property type="match status" value="1"/>
</dbReference>
<proteinExistence type="inferred from homology"/>
<evidence type="ECO:0000256" key="4">
    <source>
        <dbReference type="ARBA" id="ARBA00022801"/>
    </source>
</evidence>
<comment type="catalytic activity">
    <reaction evidence="6">
        <text>Exonucleolytic cleavage in either 5'- to 3'- or 3'- to 5'-direction to yield nucleoside 5'-phosphates.</text>
        <dbReference type="EC" id="3.1.11.6"/>
    </reaction>
</comment>
<evidence type="ECO:0000256" key="1">
    <source>
        <dbReference type="ARBA" id="ARBA00009998"/>
    </source>
</evidence>
<comment type="subunit">
    <text evidence="6">Heterooligomer composed of large and small subunits.</text>
</comment>
<dbReference type="GO" id="GO:0008855">
    <property type="term" value="F:exodeoxyribonuclease VII activity"/>
    <property type="evidence" value="ECO:0007669"/>
    <property type="project" value="UniProtKB-UniRule"/>
</dbReference>
<keyword evidence="3 6" id="KW-0540">Nuclease</keyword>
<dbReference type="PANTHER" id="PTHR34137">
    <property type="entry name" value="EXODEOXYRIBONUCLEASE 7 SMALL SUBUNIT"/>
    <property type="match status" value="1"/>
</dbReference>
<evidence type="ECO:0000313" key="7">
    <source>
        <dbReference type="EMBL" id="AKX59288.1"/>
    </source>
</evidence>
<evidence type="ECO:0000256" key="6">
    <source>
        <dbReference type="HAMAP-Rule" id="MF_00337"/>
    </source>
</evidence>
<reference evidence="7 8" key="1">
    <citation type="journal article" date="2015" name="Genome Announc.">
        <title>Genome Sequences of Oblitimonas alkaliphila gen. nov. sp. nov. (Proposed), a Novel Bacterium of the Pseudomonadaceae Family.</title>
        <authorList>
            <person name="Lauer A.C."/>
            <person name="Nicholson A.C."/>
            <person name="Humrighouse B.W."/>
            <person name="Emery B."/>
            <person name="Drobish A."/>
            <person name="Juieng P."/>
            <person name="Loparev V."/>
            <person name="McQuiston J.R."/>
        </authorList>
    </citation>
    <scope>NUCLEOTIDE SEQUENCE [LARGE SCALE GENOMIC DNA]</scope>
    <source>
        <strain evidence="7 8">E5571</strain>
    </source>
</reference>
<keyword evidence="4 6" id="KW-0378">Hydrolase</keyword>
<evidence type="ECO:0000313" key="8">
    <source>
        <dbReference type="Proteomes" id="UP000063953"/>
    </source>
</evidence>
<dbReference type="InterPro" id="IPR003761">
    <property type="entry name" value="Exonuc_VII_S"/>
</dbReference>
<gene>
    <name evidence="6" type="primary">xseB</name>
    <name evidence="7" type="ORF">AKN88_04555</name>
</gene>
<protein>
    <recommendedName>
        <fullName evidence="6">Exodeoxyribonuclease 7 small subunit</fullName>
        <ecNumber evidence="6">3.1.11.6</ecNumber>
    </recommendedName>
    <alternativeName>
        <fullName evidence="6">Exodeoxyribonuclease VII small subunit</fullName>
        <shortName evidence="6">Exonuclease VII small subunit</shortName>
    </alternativeName>
</protein>
<comment type="function">
    <text evidence="6">Bidirectionally degrades single-stranded DNA into large acid-insoluble oligonucleotides, which are then degraded further into small acid-soluble oligonucleotides.</text>
</comment>
<organism evidence="7 8">
    <name type="scientific">Thiopseudomonas alkaliphila</name>
    <dbReference type="NCBI Taxonomy" id="1697053"/>
    <lineage>
        <taxon>Bacteria</taxon>
        <taxon>Pseudomonadati</taxon>
        <taxon>Pseudomonadota</taxon>
        <taxon>Gammaproteobacteria</taxon>
        <taxon>Pseudomonadales</taxon>
        <taxon>Pseudomonadaceae</taxon>
        <taxon>Thiopseudomonas</taxon>
    </lineage>
</organism>
<evidence type="ECO:0000256" key="2">
    <source>
        <dbReference type="ARBA" id="ARBA00022490"/>
    </source>
</evidence>
<dbReference type="SUPFAM" id="SSF116842">
    <property type="entry name" value="XseB-like"/>
    <property type="match status" value="1"/>
</dbReference>
<sequence length="81" mass="8890">MARKKATASFEESLTELTALVEKIEQGDLPLDEALQVFEQGVVLTRQCQTALAQAEQKVSILLADKDQSPTEQPFVADEKA</sequence>
<dbReference type="STRING" id="1697053.AKN87_06550"/>
<dbReference type="GO" id="GO:0005829">
    <property type="term" value="C:cytosol"/>
    <property type="evidence" value="ECO:0007669"/>
    <property type="project" value="TreeGrafter"/>
</dbReference>
<dbReference type="GO" id="GO:0009318">
    <property type="term" value="C:exodeoxyribonuclease VII complex"/>
    <property type="evidence" value="ECO:0007669"/>
    <property type="project" value="UniProtKB-UniRule"/>
</dbReference>
<dbReference type="Gene3D" id="1.10.287.1040">
    <property type="entry name" value="Exonuclease VII, small subunit"/>
    <property type="match status" value="1"/>
</dbReference>
<comment type="subcellular location">
    <subcellularLocation>
        <location evidence="6">Cytoplasm</location>
    </subcellularLocation>
</comment>
<evidence type="ECO:0000256" key="3">
    <source>
        <dbReference type="ARBA" id="ARBA00022722"/>
    </source>
</evidence>
<keyword evidence="5 6" id="KW-0269">Exonuclease</keyword>
<dbReference type="EC" id="3.1.11.6" evidence="6"/>
<dbReference type="GO" id="GO:0006308">
    <property type="term" value="P:DNA catabolic process"/>
    <property type="evidence" value="ECO:0007669"/>
    <property type="project" value="UniProtKB-UniRule"/>
</dbReference>
<keyword evidence="8" id="KW-1185">Reference proteome</keyword>
<dbReference type="EMBL" id="CP012365">
    <property type="protein sequence ID" value="AKX59288.1"/>
    <property type="molecule type" value="Genomic_DNA"/>
</dbReference>
<name>A0A0K1XDN3_9GAMM</name>
<dbReference type="HAMAP" id="MF_00337">
    <property type="entry name" value="Exonuc_7_S"/>
    <property type="match status" value="1"/>
</dbReference>
<evidence type="ECO:0000256" key="5">
    <source>
        <dbReference type="ARBA" id="ARBA00022839"/>
    </source>
</evidence>